<dbReference type="Gene3D" id="1.10.10.1400">
    <property type="entry name" value="Terminase, small subunit, N-terminal DNA-binding domain, HTH motif"/>
    <property type="match status" value="1"/>
</dbReference>
<evidence type="ECO:0000256" key="2">
    <source>
        <dbReference type="ARBA" id="ARBA00023219"/>
    </source>
</evidence>
<dbReference type="GO" id="GO:0051276">
    <property type="term" value="P:chromosome organization"/>
    <property type="evidence" value="ECO:0007669"/>
    <property type="project" value="InterPro"/>
</dbReference>
<keyword evidence="2" id="KW-0231">Viral genome packaging</keyword>
<reference evidence="3 4" key="1">
    <citation type="submission" date="2016-10" db="EMBL/GenBank/DDBJ databases">
        <authorList>
            <person name="de Groot N.N."/>
        </authorList>
    </citation>
    <scope>NUCLEOTIDE SEQUENCE [LARGE SCALE GENOMIC DNA]</scope>
    <source>
        <strain evidence="3 4">DSM 15827</strain>
    </source>
</reference>
<proteinExistence type="predicted"/>
<protein>
    <submittedName>
        <fullName evidence="3">Phage terminase small subunit</fullName>
    </submittedName>
</protein>
<sequence length="156" mass="17532">MAEMTPKQQKFADEYIISGNATDAAKKAGYSEKTARYIGSENLTKPVIKNYIDERMKEYQDKQIATQEEVLNFLTNSMIGEVDEEVVVTVGTGDGRSAVRKVRKEISAKDRIKAAELLGKRYGIWTDKQQIESVAQVVFIDDITDDITEDDIDDAD</sequence>
<evidence type="ECO:0000313" key="4">
    <source>
        <dbReference type="Proteomes" id="UP000198556"/>
    </source>
</evidence>
<dbReference type="OrthoDB" id="7358785at2"/>
<dbReference type="EMBL" id="FOGF01000006">
    <property type="protein sequence ID" value="SEQ75893.1"/>
    <property type="molecule type" value="Genomic_DNA"/>
</dbReference>
<dbReference type="InterPro" id="IPR052404">
    <property type="entry name" value="SPP1-like_terminase"/>
</dbReference>
<dbReference type="AlphaFoldDB" id="A0A1H9IMQ8"/>
<name>A0A1H9IMQ8_9LACT</name>
<evidence type="ECO:0000313" key="3">
    <source>
        <dbReference type="EMBL" id="SEQ75893.1"/>
    </source>
</evidence>
<dbReference type="Gene3D" id="6.10.140.2160">
    <property type="match status" value="1"/>
</dbReference>
<dbReference type="InterPro" id="IPR038713">
    <property type="entry name" value="Terminase_Gp1_N_sf"/>
</dbReference>
<dbReference type="PANTHER" id="PTHR41328">
    <property type="entry name" value="TERMINASE SMALL SUBUNIT-RELATED"/>
    <property type="match status" value="1"/>
</dbReference>
<evidence type="ECO:0000256" key="1">
    <source>
        <dbReference type="ARBA" id="ARBA00022612"/>
    </source>
</evidence>
<keyword evidence="4" id="KW-1185">Reference proteome</keyword>
<accession>A0A1H9IMQ8</accession>
<organism evidence="3 4">
    <name type="scientific">Granulicatella balaenopterae</name>
    <dbReference type="NCBI Taxonomy" id="137733"/>
    <lineage>
        <taxon>Bacteria</taxon>
        <taxon>Bacillati</taxon>
        <taxon>Bacillota</taxon>
        <taxon>Bacilli</taxon>
        <taxon>Lactobacillales</taxon>
        <taxon>Carnobacteriaceae</taxon>
        <taxon>Granulicatella</taxon>
    </lineage>
</organism>
<dbReference type="Proteomes" id="UP000198556">
    <property type="component" value="Unassembled WGS sequence"/>
</dbReference>
<dbReference type="Pfam" id="PF03592">
    <property type="entry name" value="Terminase_2"/>
    <property type="match status" value="1"/>
</dbReference>
<dbReference type="STRING" id="137733.SAMN05421767_10634"/>
<dbReference type="PANTHER" id="PTHR41328:SF2">
    <property type="entry name" value="TERMINASE SMALL SUBUNIT"/>
    <property type="match status" value="1"/>
</dbReference>
<dbReference type="InterPro" id="IPR005335">
    <property type="entry name" value="Terminase_ssu"/>
</dbReference>
<dbReference type="RefSeq" id="WP_143054365.1">
    <property type="nucleotide sequence ID" value="NZ_FOGF01000006.1"/>
</dbReference>
<gene>
    <name evidence="3" type="ORF">SAMN05421767_10634</name>
</gene>
<keyword evidence="1" id="KW-1188">Viral release from host cell</keyword>